<feature type="domain" description="EamA" evidence="8">
    <location>
        <begin position="152"/>
        <end position="286"/>
    </location>
</feature>
<dbReference type="Proteomes" id="UP001579974">
    <property type="component" value="Unassembled WGS sequence"/>
</dbReference>
<evidence type="ECO:0000313" key="9">
    <source>
        <dbReference type="EMBL" id="MFB5191954.1"/>
    </source>
</evidence>
<name>A0ABV5AI67_9BACL</name>
<feature type="transmembrane region" description="Helical" evidence="7">
    <location>
        <begin position="97"/>
        <end position="117"/>
    </location>
</feature>
<organism evidence="9 10">
    <name type="scientific">Alicyclobacillus fastidiosus</name>
    <dbReference type="NCBI Taxonomy" id="392011"/>
    <lineage>
        <taxon>Bacteria</taxon>
        <taxon>Bacillati</taxon>
        <taxon>Bacillota</taxon>
        <taxon>Bacilli</taxon>
        <taxon>Bacillales</taxon>
        <taxon>Alicyclobacillaceae</taxon>
        <taxon>Alicyclobacillus</taxon>
    </lineage>
</organism>
<keyword evidence="5 7" id="KW-1133">Transmembrane helix</keyword>
<keyword evidence="10" id="KW-1185">Reference proteome</keyword>
<keyword evidence="6 7" id="KW-0472">Membrane</keyword>
<evidence type="ECO:0000256" key="7">
    <source>
        <dbReference type="SAM" id="Phobius"/>
    </source>
</evidence>
<dbReference type="RefSeq" id="WP_275475065.1">
    <property type="nucleotide sequence ID" value="NZ_CP162940.1"/>
</dbReference>
<evidence type="ECO:0000256" key="4">
    <source>
        <dbReference type="ARBA" id="ARBA00022692"/>
    </source>
</evidence>
<comment type="subcellular location">
    <subcellularLocation>
        <location evidence="1">Cell membrane</location>
        <topology evidence="1">Multi-pass membrane protein</topology>
    </subcellularLocation>
</comment>
<dbReference type="InterPro" id="IPR037185">
    <property type="entry name" value="EmrE-like"/>
</dbReference>
<feature type="transmembrane region" description="Helical" evidence="7">
    <location>
        <begin position="148"/>
        <end position="168"/>
    </location>
</feature>
<keyword evidence="4 7" id="KW-0812">Transmembrane</keyword>
<comment type="caution">
    <text evidence="9">The sequence shown here is derived from an EMBL/GenBank/DDBJ whole genome shotgun (WGS) entry which is preliminary data.</text>
</comment>
<evidence type="ECO:0000256" key="2">
    <source>
        <dbReference type="ARBA" id="ARBA00007362"/>
    </source>
</evidence>
<dbReference type="PANTHER" id="PTHR32322">
    <property type="entry name" value="INNER MEMBRANE TRANSPORTER"/>
    <property type="match status" value="1"/>
</dbReference>
<evidence type="ECO:0000256" key="1">
    <source>
        <dbReference type="ARBA" id="ARBA00004651"/>
    </source>
</evidence>
<feature type="transmembrane region" description="Helical" evidence="7">
    <location>
        <begin position="244"/>
        <end position="263"/>
    </location>
</feature>
<feature type="transmembrane region" description="Helical" evidence="7">
    <location>
        <begin position="37"/>
        <end position="56"/>
    </location>
</feature>
<dbReference type="InterPro" id="IPR000620">
    <property type="entry name" value="EamA_dom"/>
</dbReference>
<feature type="transmembrane region" description="Helical" evidence="7">
    <location>
        <begin position="269"/>
        <end position="285"/>
    </location>
</feature>
<proteinExistence type="inferred from homology"/>
<comment type="similarity">
    <text evidence="2">Belongs to the EamA transporter family.</text>
</comment>
<evidence type="ECO:0000256" key="6">
    <source>
        <dbReference type="ARBA" id="ARBA00023136"/>
    </source>
</evidence>
<evidence type="ECO:0000256" key="5">
    <source>
        <dbReference type="ARBA" id="ARBA00022989"/>
    </source>
</evidence>
<feature type="transmembrane region" description="Helical" evidence="7">
    <location>
        <begin position="207"/>
        <end position="232"/>
    </location>
</feature>
<feature type="transmembrane region" description="Helical" evidence="7">
    <location>
        <begin position="68"/>
        <end position="85"/>
    </location>
</feature>
<feature type="domain" description="EamA" evidence="8">
    <location>
        <begin position="9"/>
        <end position="140"/>
    </location>
</feature>
<evidence type="ECO:0000259" key="8">
    <source>
        <dbReference type="Pfam" id="PF00892"/>
    </source>
</evidence>
<dbReference type="Pfam" id="PF00892">
    <property type="entry name" value="EamA"/>
    <property type="match status" value="2"/>
</dbReference>
<gene>
    <name evidence="9" type="ORF">KKP3000_000744</name>
</gene>
<keyword evidence="3" id="KW-1003">Cell membrane</keyword>
<sequence length="303" mass="32884">MEGMSRTRTVLLIAFLVVVWGVNWPLTKIALVYTPPILFAGIRTVLGGLLLLIVAIPRFKLLRFQQTWYIYLISCLFNIVLYYGLQTVGLQYLPAGLFSVIVFLQPVLLGILSWAWLGESMYGLKIVGLILGFAGVAVISAGSLSGHLSVVGVVLALASAVAWALGTAYVKKTSGSVDSIWLVTVQLIIGGLMMTGLGTGMESWSRIVWNLPFIATLVFIAVFVIAAGWLVFFTLIGSGEASKVASYTFLIPLISILTGTVFLHEPFTFYLLAGLVLIVVSIYFVNRPRKAPVVPDSCVQSMQ</sequence>
<dbReference type="InterPro" id="IPR050638">
    <property type="entry name" value="AA-Vitamin_Transporters"/>
</dbReference>
<feature type="transmembrane region" description="Helical" evidence="7">
    <location>
        <begin position="124"/>
        <end position="142"/>
    </location>
</feature>
<feature type="transmembrane region" description="Helical" evidence="7">
    <location>
        <begin position="180"/>
        <end position="201"/>
    </location>
</feature>
<dbReference type="EMBL" id="JBDXSU010000015">
    <property type="protein sequence ID" value="MFB5191954.1"/>
    <property type="molecule type" value="Genomic_DNA"/>
</dbReference>
<protein>
    <submittedName>
        <fullName evidence="9">DMT family transporter</fullName>
    </submittedName>
</protein>
<dbReference type="SUPFAM" id="SSF103481">
    <property type="entry name" value="Multidrug resistance efflux transporter EmrE"/>
    <property type="match status" value="2"/>
</dbReference>
<evidence type="ECO:0000256" key="3">
    <source>
        <dbReference type="ARBA" id="ARBA00022475"/>
    </source>
</evidence>
<dbReference type="PANTHER" id="PTHR32322:SF18">
    <property type="entry name" value="S-ADENOSYLMETHIONINE_S-ADENOSYLHOMOCYSTEINE TRANSPORTER"/>
    <property type="match status" value="1"/>
</dbReference>
<evidence type="ECO:0000313" key="10">
    <source>
        <dbReference type="Proteomes" id="UP001579974"/>
    </source>
</evidence>
<accession>A0ABV5AI67</accession>
<reference evidence="9 10" key="1">
    <citation type="journal article" date="2024" name="Int. J. Mol. Sci.">
        <title>Exploration of Alicyclobacillus spp. Genome in Search of Antibiotic Resistance.</title>
        <authorList>
            <person name="Bucka-Kolendo J."/>
            <person name="Kiousi D.E."/>
            <person name="Dekowska A."/>
            <person name="Mikolajczuk-Szczyrba A."/>
            <person name="Karadedos D.M."/>
            <person name="Michael P."/>
            <person name="Galanis A."/>
            <person name="Sokolowska B."/>
        </authorList>
    </citation>
    <scope>NUCLEOTIDE SEQUENCE [LARGE SCALE GENOMIC DNA]</scope>
    <source>
        <strain evidence="9 10">KKP 3000</strain>
    </source>
</reference>